<organism evidence="1 2">
    <name type="scientific">Pelagimonas varians</name>
    <dbReference type="NCBI Taxonomy" id="696760"/>
    <lineage>
        <taxon>Bacteria</taxon>
        <taxon>Pseudomonadati</taxon>
        <taxon>Pseudomonadota</taxon>
        <taxon>Alphaproteobacteria</taxon>
        <taxon>Rhodobacterales</taxon>
        <taxon>Roseobacteraceae</taxon>
        <taxon>Pelagimonas</taxon>
    </lineage>
</organism>
<reference evidence="1 2" key="1">
    <citation type="submission" date="2017-05" db="EMBL/GenBank/DDBJ databases">
        <authorList>
            <person name="Song R."/>
            <person name="Chenine A.L."/>
            <person name="Ruprecht R.M."/>
        </authorList>
    </citation>
    <scope>NUCLEOTIDE SEQUENCE [LARGE SCALE GENOMIC DNA]</scope>
    <source>
        <strain evidence="1 2">CECT 8663</strain>
    </source>
</reference>
<proteinExistence type="predicted"/>
<dbReference type="Proteomes" id="UP000220836">
    <property type="component" value="Unassembled WGS sequence"/>
</dbReference>
<name>A0A238K9H7_9RHOB</name>
<gene>
    <name evidence="1" type="ORF">PEV8663_01460</name>
</gene>
<evidence type="ECO:0000313" key="2">
    <source>
        <dbReference type="Proteomes" id="UP000220836"/>
    </source>
</evidence>
<keyword evidence="2" id="KW-1185">Reference proteome</keyword>
<dbReference type="EMBL" id="FXYH01000004">
    <property type="protein sequence ID" value="SMX38626.1"/>
    <property type="molecule type" value="Genomic_DNA"/>
</dbReference>
<protein>
    <submittedName>
        <fullName evidence="1">Uncharacterized protein</fullName>
    </submittedName>
</protein>
<evidence type="ECO:0000313" key="1">
    <source>
        <dbReference type="EMBL" id="SMX38626.1"/>
    </source>
</evidence>
<sequence>MEERMYGVVLWADEMDSKAVIWCEDHGNLAYYSASEPSIHQGVALDAGDLIQFELREEPDCRLARNLQHVNAGFAPDIALNLQSKPASGSNVVQFPALRA</sequence>
<dbReference type="AlphaFoldDB" id="A0A238K9H7"/>
<accession>A0A238K9H7</accession>